<dbReference type="EMBL" id="KZ451979">
    <property type="protein sequence ID" value="PKA55445.1"/>
    <property type="molecule type" value="Genomic_DNA"/>
</dbReference>
<keyword evidence="1" id="KW-0472">Membrane</keyword>
<keyword evidence="1" id="KW-1133">Transmembrane helix</keyword>
<sequence length="162" mass="18282">MKMTPGIHPVLHPLVELGGFRINESGGNAGVKKRKPDACHVYSIRPSDAPLALKIEASPDLRRRLLPSYSTLAPSTTPTWPPRARRWASRHCSVDVNQLQPFVLSWNFVERAMDEERSGGSFLSSFSVKLCSGGCHWILMIVFGFYCWGWEFLTALLLFSRY</sequence>
<organism evidence="2 3">
    <name type="scientific">Apostasia shenzhenica</name>
    <dbReference type="NCBI Taxonomy" id="1088818"/>
    <lineage>
        <taxon>Eukaryota</taxon>
        <taxon>Viridiplantae</taxon>
        <taxon>Streptophyta</taxon>
        <taxon>Embryophyta</taxon>
        <taxon>Tracheophyta</taxon>
        <taxon>Spermatophyta</taxon>
        <taxon>Magnoliopsida</taxon>
        <taxon>Liliopsida</taxon>
        <taxon>Asparagales</taxon>
        <taxon>Orchidaceae</taxon>
        <taxon>Apostasioideae</taxon>
        <taxon>Apostasia</taxon>
    </lineage>
</organism>
<keyword evidence="1" id="KW-0812">Transmembrane</keyword>
<feature type="transmembrane region" description="Helical" evidence="1">
    <location>
        <begin position="137"/>
        <end position="159"/>
    </location>
</feature>
<dbReference type="Proteomes" id="UP000236161">
    <property type="component" value="Unassembled WGS sequence"/>
</dbReference>
<evidence type="ECO:0000313" key="3">
    <source>
        <dbReference type="Proteomes" id="UP000236161"/>
    </source>
</evidence>
<protein>
    <submittedName>
        <fullName evidence="2">Uncharacterized protein</fullName>
    </submittedName>
</protein>
<name>A0A2I0AIU5_9ASPA</name>
<evidence type="ECO:0000313" key="2">
    <source>
        <dbReference type="EMBL" id="PKA55445.1"/>
    </source>
</evidence>
<gene>
    <name evidence="2" type="ORF">AXF42_Ash006647</name>
</gene>
<proteinExistence type="predicted"/>
<reference evidence="2 3" key="1">
    <citation type="journal article" date="2017" name="Nature">
        <title>The Apostasia genome and the evolution of orchids.</title>
        <authorList>
            <person name="Zhang G.Q."/>
            <person name="Liu K.W."/>
            <person name="Li Z."/>
            <person name="Lohaus R."/>
            <person name="Hsiao Y.Y."/>
            <person name="Niu S.C."/>
            <person name="Wang J.Y."/>
            <person name="Lin Y.C."/>
            <person name="Xu Q."/>
            <person name="Chen L.J."/>
            <person name="Yoshida K."/>
            <person name="Fujiwara S."/>
            <person name="Wang Z.W."/>
            <person name="Zhang Y.Q."/>
            <person name="Mitsuda N."/>
            <person name="Wang M."/>
            <person name="Liu G.H."/>
            <person name="Pecoraro L."/>
            <person name="Huang H.X."/>
            <person name="Xiao X.J."/>
            <person name="Lin M."/>
            <person name="Wu X.Y."/>
            <person name="Wu W.L."/>
            <person name="Chen Y.Y."/>
            <person name="Chang S.B."/>
            <person name="Sakamoto S."/>
            <person name="Ohme-Takagi M."/>
            <person name="Yagi M."/>
            <person name="Zeng S.J."/>
            <person name="Shen C.Y."/>
            <person name="Yeh C.M."/>
            <person name="Luo Y.B."/>
            <person name="Tsai W.C."/>
            <person name="Van de Peer Y."/>
            <person name="Liu Z.J."/>
        </authorList>
    </citation>
    <scope>NUCLEOTIDE SEQUENCE [LARGE SCALE GENOMIC DNA]</scope>
    <source>
        <strain evidence="3">cv. Shenzhen</strain>
        <tissue evidence="2">Stem</tissue>
    </source>
</reference>
<keyword evidence="3" id="KW-1185">Reference proteome</keyword>
<evidence type="ECO:0000256" key="1">
    <source>
        <dbReference type="SAM" id="Phobius"/>
    </source>
</evidence>
<accession>A0A2I0AIU5</accession>
<dbReference type="AlphaFoldDB" id="A0A2I0AIU5"/>